<evidence type="ECO:0000313" key="2">
    <source>
        <dbReference type="Proteomes" id="UP000694892"/>
    </source>
</evidence>
<sequence>MYLNDIGILTNFSFKVTVTKIVVNCCINQLISRSYIMLTILSILVALEYQTALYCICTRHPHETYPALWGQGVNGGEVDLIAKSSFL</sequence>
<gene>
    <name evidence="1" type="ORF">XELAEV_18008026mg</name>
</gene>
<dbReference type="Proteomes" id="UP000694892">
    <property type="component" value="Chromosome 1L"/>
</dbReference>
<name>A0A974E1U8_XENLA</name>
<dbReference type="EMBL" id="CM004466">
    <property type="protein sequence ID" value="OCU02265.1"/>
    <property type="molecule type" value="Genomic_DNA"/>
</dbReference>
<dbReference type="AlphaFoldDB" id="A0A974E1U8"/>
<evidence type="ECO:0000313" key="1">
    <source>
        <dbReference type="EMBL" id="OCU02265.1"/>
    </source>
</evidence>
<accession>A0A974E1U8</accession>
<proteinExistence type="predicted"/>
<protein>
    <submittedName>
        <fullName evidence="1">Uncharacterized protein</fullName>
    </submittedName>
</protein>
<organism evidence="1 2">
    <name type="scientific">Xenopus laevis</name>
    <name type="common">African clawed frog</name>
    <dbReference type="NCBI Taxonomy" id="8355"/>
    <lineage>
        <taxon>Eukaryota</taxon>
        <taxon>Metazoa</taxon>
        <taxon>Chordata</taxon>
        <taxon>Craniata</taxon>
        <taxon>Vertebrata</taxon>
        <taxon>Euteleostomi</taxon>
        <taxon>Amphibia</taxon>
        <taxon>Batrachia</taxon>
        <taxon>Anura</taxon>
        <taxon>Pipoidea</taxon>
        <taxon>Pipidae</taxon>
        <taxon>Xenopodinae</taxon>
        <taxon>Xenopus</taxon>
        <taxon>Xenopus</taxon>
    </lineage>
</organism>
<reference evidence="2" key="1">
    <citation type="journal article" date="2016" name="Nature">
        <title>Genome evolution in the allotetraploid frog Xenopus laevis.</title>
        <authorList>
            <person name="Session A.M."/>
            <person name="Uno Y."/>
            <person name="Kwon T."/>
            <person name="Chapman J.A."/>
            <person name="Toyoda A."/>
            <person name="Takahashi S."/>
            <person name="Fukui A."/>
            <person name="Hikosaka A."/>
            <person name="Suzuki A."/>
            <person name="Kondo M."/>
            <person name="van Heeringen S.J."/>
            <person name="Quigley I."/>
            <person name="Heinz S."/>
            <person name="Ogino H."/>
            <person name="Ochi H."/>
            <person name="Hellsten U."/>
            <person name="Lyons J.B."/>
            <person name="Simakov O."/>
            <person name="Putnam N."/>
            <person name="Stites J."/>
            <person name="Kuroki Y."/>
            <person name="Tanaka T."/>
            <person name="Michiue T."/>
            <person name="Watanabe M."/>
            <person name="Bogdanovic O."/>
            <person name="Lister R."/>
            <person name="Georgiou G."/>
            <person name="Paranjpe S.S."/>
            <person name="van Kruijsbergen I."/>
            <person name="Shu S."/>
            <person name="Carlson J."/>
            <person name="Kinoshita T."/>
            <person name="Ohta Y."/>
            <person name="Mawaribuchi S."/>
            <person name="Jenkins J."/>
            <person name="Grimwood J."/>
            <person name="Schmutz J."/>
            <person name="Mitros T."/>
            <person name="Mozaffari S.V."/>
            <person name="Suzuki Y."/>
            <person name="Haramoto Y."/>
            <person name="Yamamoto T.S."/>
            <person name="Takagi C."/>
            <person name="Heald R."/>
            <person name="Miller K."/>
            <person name="Haudenschild C."/>
            <person name="Kitzman J."/>
            <person name="Nakayama T."/>
            <person name="Izutsu Y."/>
            <person name="Robert J."/>
            <person name="Fortriede J."/>
            <person name="Burns K."/>
            <person name="Lotay V."/>
            <person name="Karimi K."/>
            <person name="Yasuoka Y."/>
            <person name="Dichmann D.S."/>
            <person name="Flajnik M.F."/>
            <person name="Houston D.W."/>
            <person name="Shendure J."/>
            <person name="DuPasquier L."/>
            <person name="Vize P.D."/>
            <person name="Zorn A.M."/>
            <person name="Ito M."/>
            <person name="Marcotte E.M."/>
            <person name="Wallingford J.B."/>
            <person name="Ito Y."/>
            <person name="Asashima M."/>
            <person name="Ueno N."/>
            <person name="Matsuda Y."/>
            <person name="Veenstra G.J."/>
            <person name="Fujiyama A."/>
            <person name="Harland R.M."/>
            <person name="Taira M."/>
            <person name="Rokhsar D.S."/>
        </authorList>
    </citation>
    <scope>NUCLEOTIDE SEQUENCE [LARGE SCALE GENOMIC DNA]</scope>
    <source>
        <strain evidence="2">J</strain>
    </source>
</reference>